<proteinExistence type="predicted"/>
<evidence type="ECO:0000313" key="2">
    <source>
        <dbReference type="Proteomes" id="UP000198649"/>
    </source>
</evidence>
<dbReference type="GO" id="GO:0046653">
    <property type="term" value="P:tetrahydrofolate metabolic process"/>
    <property type="evidence" value="ECO:0007669"/>
    <property type="project" value="InterPro"/>
</dbReference>
<protein>
    <submittedName>
        <fullName evidence="1">Sarcosine oxidase subunit alpha/sarcosine oxidase subunit delta</fullName>
    </submittedName>
</protein>
<dbReference type="Pfam" id="PF04267">
    <property type="entry name" value="SoxD"/>
    <property type="match status" value="1"/>
</dbReference>
<sequence length="86" mass="9845">MLRIPCPHCGERDATEFHYGAAAGVDYPTDPAALTDGEWAAYLFVRANPRGWFRERWFHAAGCRLWFHVERHTVTDQVRTVREGAA</sequence>
<accession>A0A1I3ETT1</accession>
<dbReference type="RefSeq" id="WP_170259215.1">
    <property type="nucleotide sequence ID" value="NZ_BKAF01000019.1"/>
</dbReference>
<keyword evidence="2" id="KW-1185">Reference proteome</keyword>
<dbReference type="Proteomes" id="UP000198649">
    <property type="component" value="Unassembled WGS sequence"/>
</dbReference>
<dbReference type="EMBL" id="FOQG01000004">
    <property type="protein sequence ID" value="SFI02366.1"/>
    <property type="molecule type" value="Genomic_DNA"/>
</dbReference>
<dbReference type="AlphaFoldDB" id="A0A1I3ETT1"/>
<dbReference type="Gene3D" id="3.30.2270.10">
    <property type="entry name" value="Folate-binding superfamily"/>
    <property type="match status" value="1"/>
</dbReference>
<dbReference type="InterPro" id="IPR038561">
    <property type="entry name" value="SoxD_sf"/>
</dbReference>
<organism evidence="1 2">
    <name type="scientific">Nocardioides psychrotolerans</name>
    <dbReference type="NCBI Taxonomy" id="1005945"/>
    <lineage>
        <taxon>Bacteria</taxon>
        <taxon>Bacillati</taxon>
        <taxon>Actinomycetota</taxon>
        <taxon>Actinomycetes</taxon>
        <taxon>Propionibacteriales</taxon>
        <taxon>Nocardioidaceae</taxon>
        <taxon>Nocardioides</taxon>
    </lineage>
</organism>
<evidence type="ECO:0000313" key="1">
    <source>
        <dbReference type="EMBL" id="SFI02366.1"/>
    </source>
</evidence>
<gene>
    <name evidence="1" type="ORF">SAMN05216561_10464</name>
</gene>
<dbReference type="GO" id="GO:0008115">
    <property type="term" value="F:sarcosine oxidase activity"/>
    <property type="evidence" value="ECO:0007669"/>
    <property type="project" value="InterPro"/>
</dbReference>
<dbReference type="InterPro" id="IPR006279">
    <property type="entry name" value="SoxD"/>
</dbReference>
<dbReference type="STRING" id="1005945.SAMN05216561_10464"/>
<reference evidence="1 2" key="1">
    <citation type="submission" date="2016-10" db="EMBL/GenBank/DDBJ databases">
        <authorList>
            <person name="de Groot N.N."/>
        </authorList>
    </citation>
    <scope>NUCLEOTIDE SEQUENCE [LARGE SCALE GENOMIC DNA]</scope>
    <source>
        <strain evidence="1 2">CGMCC 1.11156</strain>
    </source>
</reference>
<name>A0A1I3ETT1_9ACTN</name>